<sequence>MGGLLLAVLAGCATHSPQTAEAAPRATACPVGVPALTRCLRGTDSAGAHYLIAVPDGWRGTLVLHAHGGPALGEPKYERTVEDLQRWTVVLRAGHAWAGSSFRQGGVAVRAAAEDTERLRNIFLQHVAKPKLTLLHGQSWGAGVAAVGASMFTGAPGARPYDGVLLTSGVLGGGSHSYDFRLDLRVVYQALCGNHPRPDEPQYPLAIGLPQDARLTSTQLRERADECLGLSKPAAKRTPEQRRKLETITQVLKIPESSVHGHLAWATFHFQEIAHARTGGRSPFGNAGVQYTGSADDAWLNRAVARYVADPSAAATFANDTDPDGRIPVPVLTLHGIGDPTAFVELESVFRETMERAGTAGHLVQAFTGHNTHSYLADPVYLAAFEALERWTQGGAKPTPQELAQRCEALQTARERCLLQPGYTPQPLSQRVAPRR</sequence>
<dbReference type="SUPFAM" id="SSF53474">
    <property type="entry name" value="alpha/beta-Hydrolases"/>
    <property type="match status" value="1"/>
</dbReference>
<dbReference type="AlphaFoldDB" id="A0A923S5A4"/>
<evidence type="ECO:0000313" key="2">
    <source>
        <dbReference type="Proteomes" id="UP000596827"/>
    </source>
</evidence>
<organism evidence="1 2">
    <name type="scientific">Ramlibacter albus</name>
    <dbReference type="NCBI Taxonomy" id="2079448"/>
    <lineage>
        <taxon>Bacteria</taxon>
        <taxon>Pseudomonadati</taxon>
        <taxon>Pseudomonadota</taxon>
        <taxon>Betaproteobacteria</taxon>
        <taxon>Burkholderiales</taxon>
        <taxon>Comamonadaceae</taxon>
        <taxon>Ramlibacter</taxon>
    </lineage>
</organism>
<dbReference type="RefSeq" id="WP_187081605.1">
    <property type="nucleotide sequence ID" value="NZ_JACORU010000003.1"/>
</dbReference>
<dbReference type="EMBL" id="JACORU010000003">
    <property type="protein sequence ID" value="MBC5764977.1"/>
    <property type="molecule type" value="Genomic_DNA"/>
</dbReference>
<accession>A0A923S5A4</accession>
<proteinExistence type="predicted"/>
<reference evidence="1" key="1">
    <citation type="submission" date="2020-08" db="EMBL/GenBank/DDBJ databases">
        <title>Ramlibacter sp. GTP1 16S ribosomal RNA gene genome sequencing and assembly.</title>
        <authorList>
            <person name="Kang M."/>
        </authorList>
    </citation>
    <scope>NUCLEOTIDE SEQUENCE</scope>
    <source>
        <strain evidence="1">GTP1</strain>
    </source>
</reference>
<protein>
    <recommendedName>
        <fullName evidence="3">Alpha/beta hydrolase</fullName>
    </recommendedName>
</protein>
<dbReference type="InterPro" id="IPR029058">
    <property type="entry name" value="AB_hydrolase_fold"/>
</dbReference>
<keyword evidence="2" id="KW-1185">Reference proteome</keyword>
<comment type="caution">
    <text evidence="1">The sequence shown here is derived from an EMBL/GenBank/DDBJ whole genome shotgun (WGS) entry which is preliminary data.</text>
</comment>
<gene>
    <name evidence="1" type="ORF">H8R02_10975</name>
</gene>
<evidence type="ECO:0008006" key="3">
    <source>
        <dbReference type="Google" id="ProtNLM"/>
    </source>
</evidence>
<evidence type="ECO:0000313" key="1">
    <source>
        <dbReference type="EMBL" id="MBC5764977.1"/>
    </source>
</evidence>
<dbReference type="Proteomes" id="UP000596827">
    <property type="component" value="Unassembled WGS sequence"/>
</dbReference>
<name>A0A923S5A4_9BURK</name>